<name>D2QDX1_SPILD</name>
<dbReference type="KEGG" id="sli:Slin_5215"/>
<feature type="compositionally biased region" description="Low complexity" evidence="1">
    <location>
        <begin position="174"/>
        <end position="185"/>
    </location>
</feature>
<gene>
    <name evidence="2" type="ordered locus">Slin_5215</name>
</gene>
<keyword evidence="3" id="KW-1185">Reference proteome</keyword>
<protein>
    <submittedName>
        <fullName evidence="2">Uncharacterized protein</fullName>
    </submittedName>
</protein>
<organism evidence="2 3">
    <name type="scientific">Spirosoma linguale (strain ATCC 33905 / DSM 74 / LMG 10896 / Claus 1)</name>
    <dbReference type="NCBI Taxonomy" id="504472"/>
    <lineage>
        <taxon>Bacteria</taxon>
        <taxon>Pseudomonadati</taxon>
        <taxon>Bacteroidota</taxon>
        <taxon>Cytophagia</taxon>
        <taxon>Cytophagales</taxon>
        <taxon>Cytophagaceae</taxon>
        <taxon>Spirosoma</taxon>
    </lineage>
</organism>
<dbReference type="STRING" id="504472.Slin_5215"/>
<dbReference type="eggNOG" id="ENOG5033VS6">
    <property type="taxonomic scope" value="Bacteria"/>
</dbReference>
<evidence type="ECO:0000313" key="2">
    <source>
        <dbReference type="EMBL" id="ADB41187.1"/>
    </source>
</evidence>
<feature type="region of interest" description="Disordered" evidence="1">
    <location>
        <begin position="152"/>
        <end position="208"/>
    </location>
</feature>
<dbReference type="Proteomes" id="UP000002028">
    <property type="component" value="Chromosome"/>
</dbReference>
<reference evidence="2 3" key="1">
    <citation type="journal article" date="2010" name="Stand. Genomic Sci.">
        <title>Complete genome sequence of Spirosoma linguale type strain (1).</title>
        <authorList>
            <person name="Lail K."/>
            <person name="Sikorski J."/>
            <person name="Saunders E."/>
            <person name="Lapidus A."/>
            <person name="Glavina Del Rio T."/>
            <person name="Copeland A."/>
            <person name="Tice H."/>
            <person name="Cheng J.-F."/>
            <person name="Lucas S."/>
            <person name="Nolan M."/>
            <person name="Bruce D."/>
            <person name="Goodwin L."/>
            <person name="Pitluck S."/>
            <person name="Ivanova N."/>
            <person name="Mavromatis K."/>
            <person name="Ovchinnikova G."/>
            <person name="Pati A."/>
            <person name="Chen A."/>
            <person name="Palaniappan K."/>
            <person name="Land M."/>
            <person name="Hauser L."/>
            <person name="Chang Y.-J."/>
            <person name="Jeffries C.D."/>
            <person name="Chain P."/>
            <person name="Brettin T."/>
            <person name="Detter J.C."/>
            <person name="Schuetze A."/>
            <person name="Rohde M."/>
            <person name="Tindall B.J."/>
            <person name="Goeker M."/>
            <person name="Bristow J."/>
            <person name="Eisen J.A."/>
            <person name="Markowitz V."/>
            <person name="Hugenholtz P."/>
            <person name="Kyrpides N.C."/>
            <person name="Klenk H.-P."/>
            <person name="Chen F."/>
        </authorList>
    </citation>
    <scope>NUCLEOTIDE SEQUENCE [LARGE SCALE GENOMIC DNA]</scope>
    <source>
        <strain evidence="3">ATCC 33905 / DSM 74 / LMG 10896 / Claus 1</strain>
    </source>
</reference>
<proteinExistence type="predicted"/>
<evidence type="ECO:0000256" key="1">
    <source>
        <dbReference type="SAM" id="MobiDB-lite"/>
    </source>
</evidence>
<dbReference type="HOGENOM" id="CLU_997164_0_0_10"/>
<dbReference type="EMBL" id="CP001769">
    <property type="protein sequence ID" value="ADB41187.1"/>
    <property type="molecule type" value="Genomic_DNA"/>
</dbReference>
<dbReference type="AlphaFoldDB" id="D2QDX1"/>
<sequence>MGVLHPSSTTGVLPSLTQKRMKQVKLLFMGLCLAACSTQSRDNLETLNAAGAGDADSKLARRVSGTWLLSTDYRYQERCNYLPEEFVKNLFNLGKDVELEKYSGLNNCELRWGKNKIGFYLESKKPFESTFQSEYHFNKLFEPQANIAEEQTNQPKPTIYGPAPEGTGAEFPATEESTTQQQDSTRGADPSAPLEGITAPSPPIATPAKNTATGEAITEVGDKAIWEPGKKSLHVLYNNHVFSVVVQAPGSVAQAKKGAISLAKLIAHSLDDPSDANHG</sequence>
<accession>D2QDX1</accession>
<evidence type="ECO:0000313" key="3">
    <source>
        <dbReference type="Proteomes" id="UP000002028"/>
    </source>
</evidence>